<comment type="caution">
    <text evidence="1">The sequence shown here is derived from an EMBL/GenBank/DDBJ whole genome shotgun (WGS) entry which is preliminary data.</text>
</comment>
<evidence type="ECO:0000313" key="2">
    <source>
        <dbReference type="Proteomes" id="UP000222851"/>
    </source>
</evidence>
<accession>A0A2B0XXW6</accession>
<reference evidence="1 2" key="1">
    <citation type="submission" date="2017-09" db="EMBL/GenBank/DDBJ databases">
        <title>Large-scale bioinformatics analysis of Bacillus genomes uncovers conserved roles of natural products in bacterial physiology.</title>
        <authorList>
            <consortium name="Agbiome Team Llc"/>
            <person name="Bleich R.M."/>
            <person name="Grubbs K.J."/>
            <person name="Santa Maria K.C."/>
            <person name="Allen S.E."/>
            <person name="Farag S."/>
            <person name="Shank E.A."/>
            <person name="Bowers A."/>
        </authorList>
    </citation>
    <scope>NUCLEOTIDE SEQUENCE [LARGE SCALE GENOMIC DNA]</scope>
    <source>
        <strain evidence="1 2">AFS081271</strain>
    </source>
</reference>
<dbReference type="EMBL" id="NUXH01000048">
    <property type="protein sequence ID" value="PFL68871.1"/>
    <property type="molecule type" value="Genomic_DNA"/>
</dbReference>
<dbReference type="Proteomes" id="UP000222851">
    <property type="component" value="Unassembled WGS sequence"/>
</dbReference>
<evidence type="ECO:0000313" key="1">
    <source>
        <dbReference type="EMBL" id="PFL68871.1"/>
    </source>
</evidence>
<protein>
    <submittedName>
        <fullName evidence="1">Uncharacterized protein</fullName>
    </submittedName>
</protein>
<dbReference type="AlphaFoldDB" id="A0A2B0XXW6"/>
<proteinExistence type="predicted"/>
<name>A0A2B0XXW6_BACAN</name>
<sequence length="28" mass="3367">MCTYWGSAVKEFFKKREQERNKRAASKS</sequence>
<gene>
    <name evidence="1" type="ORF">COJ30_13070</name>
</gene>
<organism evidence="1 2">
    <name type="scientific">Bacillus anthracis</name>
    <name type="common">anthrax bacterium</name>
    <dbReference type="NCBI Taxonomy" id="1392"/>
    <lineage>
        <taxon>Bacteria</taxon>
        <taxon>Bacillati</taxon>
        <taxon>Bacillota</taxon>
        <taxon>Bacilli</taxon>
        <taxon>Bacillales</taxon>
        <taxon>Bacillaceae</taxon>
        <taxon>Bacillus</taxon>
        <taxon>Bacillus cereus group</taxon>
    </lineage>
</organism>